<dbReference type="RefSeq" id="WP_108381045.1">
    <property type="nucleotide sequence ID" value="NZ_CP028858.1"/>
</dbReference>
<dbReference type="PROSITE" id="PS00101">
    <property type="entry name" value="HEXAPEP_TRANSFERASES"/>
    <property type="match status" value="1"/>
</dbReference>
<dbReference type="PANTHER" id="PTHR43300">
    <property type="entry name" value="ACETYLTRANSFERASE"/>
    <property type="match status" value="1"/>
</dbReference>
<evidence type="ECO:0000256" key="1">
    <source>
        <dbReference type="ARBA" id="ARBA00022679"/>
    </source>
</evidence>
<dbReference type="InterPro" id="IPR050179">
    <property type="entry name" value="Trans_hexapeptide_repeat"/>
</dbReference>
<dbReference type="GeneID" id="36511358"/>
<dbReference type="GO" id="GO:0016740">
    <property type="term" value="F:transferase activity"/>
    <property type="evidence" value="ECO:0007669"/>
    <property type="project" value="UniProtKB-KW"/>
</dbReference>
<evidence type="ECO:0000256" key="2">
    <source>
        <dbReference type="SAM" id="MobiDB-lite"/>
    </source>
</evidence>
<dbReference type="InterPro" id="IPR018357">
    <property type="entry name" value="Hexapep_transf_CS"/>
</dbReference>
<reference evidence="3 4" key="1">
    <citation type="submission" date="2018-04" db="EMBL/GenBank/DDBJ databases">
        <title>Halococcoides cellulosivorans gen. nov., sp. nov., an extremely halophilic cellulose-utilizing haloarchaeon from hypersaline lakes.</title>
        <authorList>
            <person name="Sorokin D.Y."/>
            <person name="Toshchakov S.V."/>
            <person name="Samarov N.I."/>
            <person name="Korzhenkov A."/>
            <person name="Kublanov I.V."/>
        </authorList>
    </citation>
    <scope>NUCLEOTIDE SEQUENCE [LARGE SCALE GENOMIC DNA]</scope>
    <source>
        <strain evidence="3 4">HArcel1</strain>
    </source>
</reference>
<dbReference type="AlphaFoldDB" id="A0A2R4WYS2"/>
<dbReference type="PANTHER" id="PTHR43300:SF11">
    <property type="entry name" value="ACETYLTRANSFERASE RV3034C-RELATED"/>
    <property type="match status" value="1"/>
</dbReference>
<dbReference type="InterPro" id="IPR001451">
    <property type="entry name" value="Hexapep"/>
</dbReference>
<dbReference type="InterPro" id="IPR011004">
    <property type="entry name" value="Trimer_LpxA-like_sf"/>
</dbReference>
<dbReference type="Pfam" id="PF00132">
    <property type="entry name" value="Hexapep"/>
    <property type="match status" value="1"/>
</dbReference>
<sequence>MSDEACGDDERRQDRLDRTATPGPNSVYSHWIRARNPIWMLFMPVVIWILKYVPSVRLKNVVLRTVGAEVGARTALAIGATPDFMWPDRITFGEDVIVGYDATILCHEFLQDEYRVGDVWIGDRATIGTGATVLPGVRIGADATVAANSLVASDVPRGTTVAGVPAEPVDDHLSP</sequence>
<evidence type="ECO:0000313" key="3">
    <source>
        <dbReference type="EMBL" id="AWB26676.1"/>
    </source>
</evidence>
<dbReference type="Gene3D" id="2.160.10.10">
    <property type="entry name" value="Hexapeptide repeat proteins"/>
    <property type="match status" value="1"/>
</dbReference>
<name>A0A2R4WYS2_9EURY</name>
<proteinExistence type="predicted"/>
<feature type="region of interest" description="Disordered" evidence="2">
    <location>
        <begin position="1"/>
        <end position="21"/>
    </location>
</feature>
<dbReference type="EMBL" id="CP028858">
    <property type="protein sequence ID" value="AWB26676.1"/>
    <property type="molecule type" value="Genomic_DNA"/>
</dbReference>
<keyword evidence="1 3" id="KW-0808">Transferase</keyword>
<protein>
    <submittedName>
        <fullName evidence="3">Acetyltransferase</fullName>
    </submittedName>
</protein>
<accession>A0A2R4WYS2</accession>
<dbReference type="SUPFAM" id="SSF51161">
    <property type="entry name" value="Trimeric LpxA-like enzymes"/>
    <property type="match status" value="1"/>
</dbReference>
<organism evidence="3 4">
    <name type="scientific">Halococcoides cellulosivorans</name>
    <dbReference type="NCBI Taxonomy" id="1679096"/>
    <lineage>
        <taxon>Archaea</taxon>
        <taxon>Methanobacteriati</taxon>
        <taxon>Methanobacteriota</taxon>
        <taxon>Stenosarchaea group</taxon>
        <taxon>Halobacteria</taxon>
        <taxon>Halobacteriales</taxon>
        <taxon>Haloarculaceae</taxon>
        <taxon>Halococcoides</taxon>
    </lineage>
</organism>
<dbReference type="Proteomes" id="UP000244727">
    <property type="component" value="Chromosome"/>
</dbReference>
<gene>
    <name evidence="3" type="ORF">HARCEL1_02585</name>
</gene>
<evidence type="ECO:0000313" key="4">
    <source>
        <dbReference type="Proteomes" id="UP000244727"/>
    </source>
</evidence>
<feature type="compositionally biased region" description="Basic and acidic residues" evidence="2">
    <location>
        <begin position="8"/>
        <end position="18"/>
    </location>
</feature>
<keyword evidence="4" id="KW-1185">Reference proteome</keyword>
<dbReference type="KEGG" id="harc:HARCEL1_02585"/>